<dbReference type="InterPro" id="IPR011417">
    <property type="entry name" value="ANTH_dom"/>
</dbReference>
<gene>
    <name evidence="11" type="ORF">RJ641_029740</name>
</gene>
<reference evidence="11 12" key="1">
    <citation type="submission" date="2023-12" db="EMBL/GenBank/DDBJ databases">
        <title>A high-quality genome assembly for Dillenia turbinata (Dilleniales).</title>
        <authorList>
            <person name="Chanderbali A."/>
        </authorList>
    </citation>
    <scope>NUCLEOTIDE SEQUENCE [LARGE SCALE GENOMIC DNA]</scope>
    <source>
        <strain evidence="11">LSX21</strain>
        <tissue evidence="11">Leaf</tissue>
    </source>
</reference>
<evidence type="ECO:0000313" key="12">
    <source>
        <dbReference type="Proteomes" id="UP001370490"/>
    </source>
</evidence>
<evidence type="ECO:0000256" key="6">
    <source>
        <dbReference type="ARBA" id="ARBA00023136"/>
    </source>
</evidence>
<comment type="subcellular location">
    <subcellularLocation>
        <location evidence="1">Cytoplasmic vesicle</location>
        <location evidence="1">Clathrin-coated vesicle</location>
    </subcellularLocation>
    <subcellularLocation>
        <location evidence="2">Golgi apparatus</location>
    </subcellularLocation>
    <subcellularLocation>
        <location evidence="3">Membrane</location>
        <location evidence="3">Clathrin-coated pit</location>
    </subcellularLocation>
</comment>
<dbReference type="SMART" id="SM00273">
    <property type="entry name" value="ENTH"/>
    <property type="match status" value="1"/>
</dbReference>
<name>A0AAN8VU64_9MAGN</name>
<evidence type="ECO:0000256" key="8">
    <source>
        <dbReference type="ARBA" id="ARBA00023329"/>
    </source>
</evidence>
<evidence type="ECO:0000259" key="10">
    <source>
        <dbReference type="PROSITE" id="PS50942"/>
    </source>
</evidence>
<feature type="domain" description="ENTH" evidence="10">
    <location>
        <begin position="28"/>
        <end position="166"/>
    </location>
</feature>
<keyword evidence="5" id="KW-0333">Golgi apparatus</keyword>
<evidence type="ECO:0000256" key="9">
    <source>
        <dbReference type="SAM" id="MobiDB-lite"/>
    </source>
</evidence>
<dbReference type="PANTHER" id="PTHR22951:SF24">
    <property type="entry name" value="ENTH DOMAIN-CONTAINING PROTEIN"/>
    <property type="match status" value="1"/>
</dbReference>
<dbReference type="Pfam" id="PF07651">
    <property type="entry name" value="ANTH"/>
    <property type="match status" value="1"/>
</dbReference>
<dbReference type="GO" id="GO:0005546">
    <property type="term" value="F:phosphatidylinositol-4,5-bisphosphate binding"/>
    <property type="evidence" value="ECO:0007669"/>
    <property type="project" value="TreeGrafter"/>
</dbReference>
<evidence type="ECO:0000256" key="4">
    <source>
        <dbReference type="ARBA" id="ARBA00022583"/>
    </source>
</evidence>
<keyword evidence="4" id="KW-0254">Endocytosis</keyword>
<dbReference type="CDD" id="cd16987">
    <property type="entry name" value="ANTH_N_AP180_plant"/>
    <property type="match status" value="1"/>
</dbReference>
<keyword evidence="6" id="KW-0472">Membrane</keyword>
<comment type="caution">
    <text evidence="11">The sequence shown here is derived from an EMBL/GenBank/DDBJ whole genome shotgun (WGS) entry which is preliminary data.</text>
</comment>
<keyword evidence="12" id="KW-1185">Reference proteome</keyword>
<evidence type="ECO:0000313" key="11">
    <source>
        <dbReference type="EMBL" id="KAK6940209.1"/>
    </source>
</evidence>
<feature type="region of interest" description="Disordered" evidence="9">
    <location>
        <begin position="161"/>
        <end position="182"/>
    </location>
</feature>
<dbReference type="GO" id="GO:0032050">
    <property type="term" value="F:clathrin heavy chain binding"/>
    <property type="evidence" value="ECO:0007669"/>
    <property type="project" value="TreeGrafter"/>
</dbReference>
<dbReference type="SUPFAM" id="SSF48464">
    <property type="entry name" value="ENTH/VHS domain"/>
    <property type="match status" value="1"/>
</dbReference>
<dbReference type="EMBL" id="JBAMMX010000005">
    <property type="protein sequence ID" value="KAK6940209.1"/>
    <property type="molecule type" value="Genomic_DNA"/>
</dbReference>
<evidence type="ECO:0000256" key="7">
    <source>
        <dbReference type="ARBA" id="ARBA00023176"/>
    </source>
</evidence>
<dbReference type="GO" id="GO:0005794">
    <property type="term" value="C:Golgi apparatus"/>
    <property type="evidence" value="ECO:0007669"/>
    <property type="project" value="UniProtKB-SubCell"/>
</dbReference>
<dbReference type="FunFam" id="1.25.40.90:FF:000035">
    <property type="entry name" value="Putative clathrin assembly protein At4g40080"/>
    <property type="match status" value="1"/>
</dbReference>
<dbReference type="GO" id="GO:0005545">
    <property type="term" value="F:1-phosphatidylinositol binding"/>
    <property type="evidence" value="ECO:0007669"/>
    <property type="project" value="TreeGrafter"/>
</dbReference>
<dbReference type="GO" id="GO:0006900">
    <property type="term" value="P:vesicle budding from membrane"/>
    <property type="evidence" value="ECO:0007669"/>
    <property type="project" value="TreeGrafter"/>
</dbReference>
<protein>
    <submittedName>
        <fullName evidence="11">AP180 N-terminal homology (ANTH) domain</fullName>
    </submittedName>
</protein>
<evidence type="ECO:0000256" key="5">
    <source>
        <dbReference type="ARBA" id="ARBA00023034"/>
    </source>
</evidence>
<evidence type="ECO:0000256" key="1">
    <source>
        <dbReference type="ARBA" id="ARBA00004132"/>
    </source>
</evidence>
<dbReference type="GO" id="GO:0048268">
    <property type="term" value="P:clathrin coat assembly"/>
    <property type="evidence" value="ECO:0007669"/>
    <property type="project" value="InterPro"/>
</dbReference>
<dbReference type="GO" id="GO:0072583">
    <property type="term" value="P:clathrin-dependent endocytosis"/>
    <property type="evidence" value="ECO:0007669"/>
    <property type="project" value="InterPro"/>
</dbReference>
<dbReference type="InterPro" id="IPR008942">
    <property type="entry name" value="ENTH_VHS"/>
</dbReference>
<dbReference type="PANTHER" id="PTHR22951">
    <property type="entry name" value="CLATHRIN ASSEMBLY PROTEIN"/>
    <property type="match status" value="1"/>
</dbReference>
<dbReference type="InterPro" id="IPR048050">
    <property type="entry name" value="ANTH_N_plant"/>
</dbReference>
<organism evidence="11 12">
    <name type="scientific">Dillenia turbinata</name>
    <dbReference type="NCBI Taxonomy" id="194707"/>
    <lineage>
        <taxon>Eukaryota</taxon>
        <taxon>Viridiplantae</taxon>
        <taxon>Streptophyta</taxon>
        <taxon>Embryophyta</taxon>
        <taxon>Tracheophyta</taxon>
        <taxon>Spermatophyta</taxon>
        <taxon>Magnoliopsida</taxon>
        <taxon>eudicotyledons</taxon>
        <taxon>Gunneridae</taxon>
        <taxon>Pentapetalae</taxon>
        <taxon>Dilleniales</taxon>
        <taxon>Dilleniaceae</taxon>
        <taxon>Dillenia</taxon>
    </lineage>
</organism>
<dbReference type="GO" id="GO:0000149">
    <property type="term" value="F:SNARE binding"/>
    <property type="evidence" value="ECO:0007669"/>
    <property type="project" value="TreeGrafter"/>
</dbReference>
<evidence type="ECO:0000256" key="2">
    <source>
        <dbReference type="ARBA" id="ARBA00004555"/>
    </source>
</evidence>
<dbReference type="GO" id="GO:0030136">
    <property type="term" value="C:clathrin-coated vesicle"/>
    <property type="evidence" value="ECO:0007669"/>
    <property type="project" value="UniProtKB-SubCell"/>
</dbReference>
<dbReference type="Proteomes" id="UP001370490">
    <property type="component" value="Unassembled WGS sequence"/>
</dbReference>
<dbReference type="PROSITE" id="PS50942">
    <property type="entry name" value="ENTH"/>
    <property type="match status" value="1"/>
</dbReference>
<dbReference type="AlphaFoldDB" id="A0AAN8VU64"/>
<keyword evidence="8" id="KW-0968">Cytoplasmic vesicle</keyword>
<keyword evidence="7" id="KW-0168">Coated pit</keyword>
<dbReference type="Gene3D" id="1.25.40.90">
    <property type="match status" value="1"/>
</dbReference>
<proteinExistence type="predicted"/>
<dbReference type="GO" id="GO:0005905">
    <property type="term" value="C:clathrin-coated pit"/>
    <property type="evidence" value="ECO:0007669"/>
    <property type="project" value="UniProtKB-SubCell"/>
</dbReference>
<evidence type="ECO:0000256" key="3">
    <source>
        <dbReference type="ARBA" id="ARBA00004600"/>
    </source>
</evidence>
<dbReference type="InterPro" id="IPR045192">
    <property type="entry name" value="AP180-like"/>
</dbReference>
<accession>A0AAN8VU64</accession>
<dbReference type="InterPro" id="IPR013809">
    <property type="entry name" value="ENTH"/>
</dbReference>
<sequence>MVGYKNRLILRFVSLLKDKAAFARASLCPNTRKSSIRLAVLRVTTHNPSSAPSEDSIAAVLALGDASRSTACACIVALMDRLQKTRSSYVALKCLILAHSIISNGSFILKDQLSVYPLSGGRNFLNLSTFLDKSNVESWELSSWVRWYAGVIESNLQASRVLGSSPSSSSQSNVGKNDIGKEDEKISGLTNSELLREIDGLTIVIEEICKAPESTHMQVMTLVHEVMRLVGENYMLVHDKAFVRLDEMEDRMDMLSYDESIELLSCLRRLLGCRQRLLDLFVNKKKKDPLWDMIEGMTERILRMKKEREERMLVVVGRREEGTDLTRCNERVIGLGQVDQFPSSGYFRLGVDGVLQTVSN</sequence>